<dbReference type="EMBL" id="WWEN01000008">
    <property type="protein sequence ID" value="MYM56885.1"/>
    <property type="molecule type" value="Genomic_DNA"/>
</dbReference>
<protein>
    <submittedName>
        <fullName evidence="5">PAS domain-containing protein</fullName>
    </submittedName>
</protein>
<dbReference type="Proteomes" id="UP000479043">
    <property type="component" value="Unassembled WGS sequence"/>
</dbReference>
<dbReference type="SUPFAM" id="SSF58104">
    <property type="entry name" value="Methyl-accepting chemotaxis protein (MCP) signaling domain"/>
    <property type="match status" value="1"/>
</dbReference>
<dbReference type="InterPro" id="IPR004090">
    <property type="entry name" value="Chemotax_Me-accpt_rcpt"/>
</dbReference>
<keyword evidence="6" id="KW-1185">Reference proteome</keyword>
<reference evidence="5 6" key="1">
    <citation type="submission" date="2020-01" db="EMBL/GenBank/DDBJ databases">
        <authorList>
            <person name="Chen S."/>
        </authorList>
    </citation>
    <scope>NUCLEOTIDE SEQUENCE [LARGE SCALE GENOMIC DNA]</scope>
    <source>
        <strain evidence="5 6">GS-10</strain>
    </source>
</reference>
<dbReference type="SMART" id="SM00283">
    <property type="entry name" value="MA"/>
    <property type="match status" value="1"/>
</dbReference>
<dbReference type="PRINTS" id="PR00260">
    <property type="entry name" value="CHEMTRNSDUCR"/>
</dbReference>
<dbReference type="InterPro" id="IPR000014">
    <property type="entry name" value="PAS"/>
</dbReference>
<dbReference type="GO" id="GO:0004888">
    <property type="term" value="F:transmembrane signaling receptor activity"/>
    <property type="evidence" value="ECO:0007669"/>
    <property type="project" value="InterPro"/>
</dbReference>
<dbReference type="InterPro" id="IPR051310">
    <property type="entry name" value="MCP_chemotaxis"/>
</dbReference>
<dbReference type="GO" id="GO:0007165">
    <property type="term" value="P:signal transduction"/>
    <property type="evidence" value="ECO:0007669"/>
    <property type="project" value="UniProtKB-KW"/>
</dbReference>
<dbReference type="Pfam" id="PF18575">
    <property type="entry name" value="HAMP_N3"/>
    <property type="match status" value="1"/>
</dbReference>
<comment type="caution">
    <text evidence="5">The sequence shown here is derived from an EMBL/GenBank/DDBJ whole genome shotgun (WGS) entry which is preliminary data.</text>
</comment>
<evidence type="ECO:0000313" key="6">
    <source>
        <dbReference type="Proteomes" id="UP000479043"/>
    </source>
</evidence>
<dbReference type="CDD" id="cd11386">
    <property type="entry name" value="MCP_signal"/>
    <property type="match status" value="1"/>
</dbReference>
<dbReference type="GO" id="GO:0016020">
    <property type="term" value="C:membrane"/>
    <property type="evidence" value="ECO:0007669"/>
    <property type="project" value="InterPro"/>
</dbReference>
<proteinExistence type="inferred from homology"/>
<comment type="similarity">
    <text evidence="2">Belongs to the methyl-accepting chemotaxis (MCP) protein family.</text>
</comment>
<accession>A0A6L8LLY2</accession>
<dbReference type="PANTHER" id="PTHR43531:SF11">
    <property type="entry name" value="METHYL-ACCEPTING CHEMOTAXIS PROTEIN 3"/>
    <property type="match status" value="1"/>
</dbReference>
<name>A0A6L8LLY2_9RHOB</name>
<feature type="domain" description="Methyl-accepting transducer" evidence="4">
    <location>
        <begin position="287"/>
        <end position="516"/>
    </location>
</feature>
<dbReference type="Gene3D" id="3.30.450.20">
    <property type="entry name" value="PAS domain"/>
    <property type="match status" value="1"/>
</dbReference>
<dbReference type="Gene3D" id="1.10.287.950">
    <property type="entry name" value="Methyl-accepting chemotaxis protein"/>
    <property type="match status" value="1"/>
</dbReference>
<evidence type="ECO:0000313" key="5">
    <source>
        <dbReference type="EMBL" id="MYM56885.1"/>
    </source>
</evidence>
<sequence>MQAEDLPPGTGKEDWQGIGAAGAINILSNPIMVADADLVIRYVNKAALEMFSAIESDIQRDLPQFSADDVLGKPIDFFHKNPAHQRGIIARMTSVYDGSFEIGGKALKFKATPVFGEDGAIKNIYVEWQDVTAFNRSQRQIDLLIEQVGWMSDEHAKGNISSLIDTPELEGRYAGVANGVNRMVQDHIDTKRKIIACMKAFAKGDLAYEMERFAGERGFVNEAIDDIKASFNEVIGEIEAMSNAIIEGDLDRPIQADKFEGSYRDIVESFGRAYDNLNEVMTEINGQVGEITMTISQLNRSAQSLSENSQSQSAAIEEISASVEETNAMVQTNAEATEEAQQLVSTASHIAADGKDKMRNMVSAMSDIRTSSEDISKIIKVIDEIAFQTNLLALNAAVEAARAGSHGRGFAVVAQEVRNLAGRSAKAARETSDLIEGAVQRVGAGSKLADETQVAFENIAQDVDKIDQQTGSIAASSNEQSRGINQISIALGELTNNSAETTGQSEELAAAANQMEASTNVIKGIMARFKLRQAAQGGGSGLRANENVAALMKQLKDATEAGGVDAGLSEQIAKFMSGDHDARGFGDF</sequence>
<keyword evidence="1" id="KW-0145">Chemotaxis</keyword>
<keyword evidence="3" id="KW-0807">Transducer</keyword>
<dbReference type="PANTHER" id="PTHR43531">
    <property type="entry name" value="PROTEIN ICFG"/>
    <property type="match status" value="1"/>
</dbReference>
<dbReference type="Pfam" id="PF00015">
    <property type="entry name" value="MCPsignal"/>
    <property type="match status" value="1"/>
</dbReference>
<dbReference type="CDD" id="cd00130">
    <property type="entry name" value="PAS"/>
    <property type="match status" value="1"/>
</dbReference>
<evidence type="ECO:0000259" key="4">
    <source>
        <dbReference type="PROSITE" id="PS50111"/>
    </source>
</evidence>
<evidence type="ECO:0000256" key="3">
    <source>
        <dbReference type="PROSITE-ProRule" id="PRU00284"/>
    </source>
</evidence>
<dbReference type="InterPro" id="IPR041395">
    <property type="entry name" value="McpB_HAMP_3rd"/>
</dbReference>
<dbReference type="AlphaFoldDB" id="A0A6L8LLY2"/>
<dbReference type="PROSITE" id="PS50111">
    <property type="entry name" value="CHEMOTAXIS_TRANSDUC_2"/>
    <property type="match status" value="1"/>
</dbReference>
<dbReference type="SUPFAM" id="SSF55785">
    <property type="entry name" value="PYP-like sensor domain (PAS domain)"/>
    <property type="match status" value="1"/>
</dbReference>
<dbReference type="InterPro" id="IPR035965">
    <property type="entry name" value="PAS-like_dom_sf"/>
</dbReference>
<organism evidence="5 6">
    <name type="scientific">Thalassovita mangrovi</name>
    <dbReference type="NCBI Taxonomy" id="2692236"/>
    <lineage>
        <taxon>Bacteria</taxon>
        <taxon>Pseudomonadati</taxon>
        <taxon>Pseudomonadota</taxon>
        <taxon>Alphaproteobacteria</taxon>
        <taxon>Rhodobacterales</taxon>
        <taxon>Roseobacteraceae</taxon>
        <taxon>Thalassovita</taxon>
    </lineage>
</organism>
<dbReference type="Pfam" id="PF13188">
    <property type="entry name" value="PAS_8"/>
    <property type="match status" value="1"/>
</dbReference>
<gene>
    <name evidence="5" type="ORF">GR167_16330</name>
</gene>
<evidence type="ECO:0000256" key="2">
    <source>
        <dbReference type="ARBA" id="ARBA00029447"/>
    </source>
</evidence>
<dbReference type="InterPro" id="IPR004089">
    <property type="entry name" value="MCPsignal_dom"/>
</dbReference>
<dbReference type="RefSeq" id="WP_160974796.1">
    <property type="nucleotide sequence ID" value="NZ_WWEN01000008.1"/>
</dbReference>
<evidence type="ECO:0000256" key="1">
    <source>
        <dbReference type="ARBA" id="ARBA00022500"/>
    </source>
</evidence>
<dbReference type="GO" id="GO:0006935">
    <property type="term" value="P:chemotaxis"/>
    <property type="evidence" value="ECO:0007669"/>
    <property type="project" value="UniProtKB-KW"/>
</dbReference>